<evidence type="ECO:0000313" key="4">
    <source>
        <dbReference type="Proteomes" id="UP000029015"/>
    </source>
</evidence>
<feature type="compositionally biased region" description="Basic and acidic residues" evidence="1">
    <location>
        <begin position="40"/>
        <end position="66"/>
    </location>
</feature>
<comment type="caution">
    <text evidence="3">The sequence shown here is derived from an EMBL/GenBank/DDBJ whole genome shotgun (WGS) entry which is preliminary data.</text>
</comment>
<dbReference type="InterPro" id="IPR021403">
    <property type="entry name" value="DUF3043"/>
</dbReference>
<dbReference type="OrthoDB" id="5194448at2"/>
<proteinExistence type="predicted"/>
<dbReference type="PATRIC" id="fig|1437605.7.peg.678"/>
<gene>
    <name evidence="3" type="ORF">BACT_0936</name>
</gene>
<feature type="region of interest" description="Disordered" evidence="1">
    <location>
        <begin position="1"/>
        <end position="66"/>
    </location>
</feature>
<evidence type="ECO:0000256" key="1">
    <source>
        <dbReference type="SAM" id="MobiDB-lite"/>
    </source>
</evidence>
<reference evidence="3 4" key="1">
    <citation type="submission" date="2014-03" db="EMBL/GenBank/DDBJ databases">
        <title>Genomics of Bifidobacteria.</title>
        <authorList>
            <person name="Ventura M."/>
            <person name="Milani C."/>
            <person name="Lugli G.A."/>
        </authorList>
    </citation>
    <scope>NUCLEOTIDE SEQUENCE [LARGE SCALE GENOMIC DNA]</scope>
    <source>
        <strain evidence="3 4">DSM 22766</strain>
    </source>
</reference>
<dbReference type="KEGG" id="bact:AB656_03290"/>
<dbReference type="Proteomes" id="UP000029015">
    <property type="component" value="Unassembled WGS sequence"/>
</dbReference>
<keyword evidence="4" id="KW-1185">Reference proteome</keyword>
<accession>A0A086Z134</accession>
<name>A0A086Z134_9BIFI</name>
<keyword evidence="2" id="KW-0472">Membrane</keyword>
<dbReference type="STRING" id="1437605.AB656_03290"/>
<evidence type="ECO:0000313" key="3">
    <source>
        <dbReference type="EMBL" id="KFI40234.1"/>
    </source>
</evidence>
<keyword evidence="2" id="KW-1133">Transmembrane helix</keyword>
<dbReference type="eggNOG" id="ENOG5031D67">
    <property type="taxonomic scope" value="Bacteria"/>
</dbReference>
<sequence>MTWKLFKGRDSDDSTEESSPSDQDGANQTEGKGKPTPKRRQAEQRNLRPLVPKDRKASRKAEKARLRAREDAEYEAMRTGDVAHMPKAERLPWRIYIRDYVDARFGVAEFMMPAIIFFFIITMVALMAWPQLYTASMIVMYAYIIAVILDLFVMWRKLKRRLIDKFGERAVAKGSRSASYACMRAWQFRRWRVPKPRYPTRGHWPE</sequence>
<dbReference type="RefSeq" id="WP_033503778.1">
    <property type="nucleotide sequence ID" value="NZ_CP011786.1"/>
</dbReference>
<dbReference type="EMBL" id="JGYK01000001">
    <property type="protein sequence ID" value="KFI40234.1"/>
    <property type="molecule type" value="Genomic_DNA"/>
</dbReference>
<dbReference type="AlphaFoldDB" id="A0A086Z134"/>
<feature type="transmembrane region" description="Helical" evidence="2">
    <location>
        <begin position="135"/>
        <end position="155"/>
    </location>
</feature>
<feature type="transmembrane region" description="Helical" evidence="2">
    <location>
        <begin position="110"/>
        <end position="129"/>
    </location>
</feature>
<keyword evidence="2" id="KW-0812">Transmembrane</keyword>
<protein>
    <recommendedName>
        <fullName evidence="5">Integral membrane protein</fullName>
    </recommendedName>
</protein>
<evidence type="ECO:0008006" key="5">
    <source>
        <dbReference type="Google" id="ProtNLM"/>
    </source>
</evidence>
<evidence type="ECO:0000256" key="2">
    <source>
        <dbReference type="SAM" id="Phobius"/>
    </source>
</evidence>
<dbReference type="Pfam" id="PF11241">
    <property type="entry name" value="DUF3043"/>
    <property type="match status" value="1"/>
</dbReference>
<organism evidence="3 4">
    <name type="scientific">Bifidobacterium actinocoloniiforme DSM 22766</name>
    <dbReference type="NCBI Taxonomy" id="1437605"/>
    <lineage>
        <taxon>Bacteria</taxon>
        <taxon>Bacillati</taxon>
        <taxon>Actinomycetota</taxon>
        <taxon>Actinomycetes</taxon>
        <taxon>Bifidobacteriales</taxon>
        <taxon>Bifidobacteriaceae</taxon>
        <taxon>Bifidobacterium</taxon>
    </lineage>
</organism>